<proteinExistence type="predicted"/>
<dbReference type="EMBL" id="FPIB01000012">
    <property type="protein sequence ID" value="SFV90306.1"/>
    <property type="molecule type" value="Genomic_DNA"/>
</dbReference>
<sequence>MKIALGQILYTVIMVIVAFLGAVIVTKTLSKWLKLDEKSDKEEG</sequence>
<evidence type="ECO:0000313" key="2">
    <source>
        <dbReference type="EMBL" id="SFV90306.1"/>
    </source>
</evidence>
<evidence type="ECO:0000256" key="1">
    <source>
        <dbReference type="SAM" id="Phobius"/>
    </source>
</evidence>
<reference evidence="2" key="1">
    <citation type="submission" date="2016-10" db="EMBL/GenBank/DDBJ databases">
        <authorList>
            <person name="de Groot N.N."/>
        </authorList>
    </citation>
    <scope>NUCLEOTIDE SEQUENCE</scope>
</reference>
<keyword evidence="1" id="KW-1133">Transmembrane helix</keyword>
<protein>
    <submittedName>
        <fullName evidence="2">Uncharacterized protein</fullName>
    </submittedName>
</protein>
<organism evidence="2">
    <name type="scientific">hydrothermal vent metagenome</name>
    <dbReference type="NCBI Taxonomy" id="652676"/>
    <lineage>
        <taxon>unclassified sequences</taxon>
        <taxon>metagenomes</taxon>
        <taxon>ecological metagenomes</taxon>
    </lineage>
</organism>
<name>A0A1W1E962_9ZZZZ</name>
<gene>
    <name evidence="2" type="ORF">MNB_SV-4-1144</name>
</gene>
<dbReference type="AlphaFoldDB" id="A0A1W1E962"/>
<keyword evidence="1" id="KW-0812">Transmembrane</keyword>
<keyword evidence="1" id="KW-0472">Membrane</keyword>
<feature type="transmembrane region" description="Helical" evidence="1">
    <location>
        <begin position="6"/>
        <end position="25"/>
    </location>
</feature>
<accession>A0A1W1E962</accession>